<dbReference type="InterPro" id="IPR005240">
    <property type="entry name" value="DUF389"/>
</dbReference>
<dbReference type="PANTHER" id="PTHR20992">
    <property type="entry name" value="AT15442P-RELATED"/>
    <property type="match status" value="1"/>
</dbReference>
<keyword evidence="1" id="KW-0472">Membrane</keyword>
<dbReference type="EMBL" id="PCSR01000014">
    <property type="protein sequence ID" value="PIP53498.1"/>
    <property type="molecule type" value="Genomic_DNA"/>
</dbReference>
<feature type="transmembrane region" description="Helical" evidence="1">
    <location>
        <begin position="42"/>
        <end position="59"/>
    </location>
</feature>
<evidence type="ECO:0000313" key="3">
    <source>
        <dbReference type="Proteomes" id="UP000229459"/>
    </source>
</evidence>
<feature type="transmembrane region" description="Helical" evidence="1">
    <location>
        <begin position="65"/>
        <end position="89"/>
    </location>
</feature>
<reference evidence="2 3" key="1">
    <citation type="submission" date="2017-09" db="EMBL/GenBank/DDBJ databases">
        <title>Depth-based differentiation of microbial function through sediment-hosted aquifers and enrichment of novel symbionts in the deep terrestrial subsurface.</title>
        <authorList>
            <person name="Probst A.J."/>
            <person name="Ladd B."/>
            <person name="Jarett J.K."/>
            <person name="Geller-Mcgrath D.E."/>
            <person name="Sieber C.M."/>
            <person name="Emerson J.B."/>
            <person name="Anantharaman K."/>
            <person name="Thomas B.C."/>
            <person name="Malmstrom R."/>
            <person name="Stieglmeier M."/>
            <person name="Klingl A."/>
            <person name="Woyke T."/>
            <person name="Ryan C.M."/>
            <person name="Banfield J.F."/>
        </authorList>
    </citation>
    <scope>NUCLEOTIDE SEQUENCE [LARGE SCALE GENOMIC DNA]</scope>
    <source>
        <strain evidence="2">CG23_combo_of_CG06-09_8_20_14_all_34_8</strain>
    </source>
</reference>
<evidence type="ECO:0000256" key="1">
    <source>
        <dbReference type="SAM" id="Phobius"/>
    </source>
</evidence>
<protein>
    <submittedName>
        <fullName evidence="2">TIGR00341 family protein</fullName>
    </submittedName>
</protein>
<comment type="caution">
    <text evidence="2">The sequence shown here is derived from an EMBL/GenBank/DDBJ whole genome shotgun (WGS) entry which is preliminary data.</text>
</comment>
<keyword evidence="1" id="KW-1133">Transmembrane helix</keyword>
<sequence>MSFLFFNSHRNDNKLQLLNEVDGAAKDRAVELLIEHSSPRQSYYFMVALSVAMATLGMLSNNTAVIIGSMLIAPVLYPVLSLAMGVIIFDRDLIMRSLLTLISSVALAVFISMLVAFIFSFQQITITTEIIKRTEPDLFNVLVALIAGLAVSFAIAKPNINETLPGVAISVSLVPPLAVVGIGLANLDLHISNPALILFTINVIGIMFSAMLVFSLLNFISKRNKVHKEVIKDERNLTY</sequence>
<dbReference type="Pfam" id="PF04087">
    <property type="entry name" value="DUF389"/>
    <property type="match status" value="1"/>
</dbReference>
<accession>A0A2H0B974</accession>
<dbReference type="AlphaFoldDB" id="A0A2H0B974"/>
<dbReference type="NCBIfam" id="TIGR00341">
    <property type="entry name" value="TIGR00341 family protein"/>
    <property type="match status" value="1"/>
</dbReference>
<proteinExistence type="predicted"/>
<feature type="transmembrane region" description="Helical" evidence="1">
    <location>
        <begin position="138"/>
        <end position="156"/>
    </location>
</feature>
<gene>
    <name evidence="2" type="ORF">COX08_00625</name>
</gene>
<dbReference type="PANTHER" id="PTHR20992:SF9">
    <property type="entry name" value="AT15442P-RELATED"/>
    <property type="match status" value="1"/>
</dbReference>
<feature type="transmembrane region" description="Helical" evidence="1">
    <location>
        <begin position="196"/>
        <end position="220"/>
    </location>
</feature>
<organism evidence="2 3">
    <name type="scientific">Candidatus Beckwithbacteria bacterium CG23_combo_of_CG06-09_8_20_14_all_34_8</name>
    <dbReference type="NCBI Taxonomy" id="1974497"/>
    <lineage>
        <taxon>Bacteria</taxon>
        <taxon>Candidatus Beckwithiibacteriota</taxon>
    </lineage>
</organism>
<evidence type="ECO:0000313" key="2">
    <source>
        <dbReference type="EMBL" id="PIP53498.1"/>
    </source>
</evidence>
<dbReference type="Proteomes" id="UP000229459">
    <property type="component" value="Unassembled WGS sequence"/>
</dbReference>
<name>A0A2H0B974_9BACT</name>
<keyword evidence="1" id="KW-0812">Transmembrane</keyword>
<feature type="transmembrane region" description="Helical" evidence="1">
    <location>
        <begin position="98"/>
        <end position="118"/>
    </location>
</feature>